<comment type="caution">
    <text evidence="6">The sequence shown here is derived from an EMBL/GenBank/DDBJ whole genome shotgun (WGS) entry which is preliminary data.</text>
</comment>
<dbReference type="SMART" id="SM00346">
    <property type="entry name" value="HTH_ICLR"/>
    <property type="match status" value="1"/>
</dbReference>
<name>A0A5C5Z0F8_9BACT</name>
<evidence type="ECO:0000256" key="3">
    <source>
        <dbReference type="ARBA" id="ARBA00023163"/>
    </source>
</evidence>
<dbReference type="EMBL" id="SJPJ01000001">
    <property type="protein sequence ID" value="TWT80291.1"/>
    <property type="molecule type" value="Genomic_DNA"/>
</dbReference>
<feature type="domain" description="IclR-ED" evidence="5">
    <location>
        <begin position="72"/>
        <end position="254"/>
    </location>
</feature>
<organism evidence="6 7">
    <name type="scientific">Novipirellula herctigrandis</name>
    <dbReference type="NCBI Taxonomy" id="2527986"/>
    <lineage>
        <taxon>Bacteria</taxon>
        <taxon>Pseudomonadati</taxon>
        <taxon>Planctomycetota</taxon>
        <taxon>Planctomycetia</taxon>
        <taxon>Pirellulales</taxon>
        <taxon>Pirellulaceae</taxon>
        <taxon>Novipirellula</taxon>
    </lineage>
</organism>
<gene>
    <name evidence="6" type="primary">kdgR</name>
    <name evidence="6" type="ORF">CA13_17040</name>
</gene>
<dbReference type="Pfam" id="PF09339">
    <property type="entry name" value="HTH_IclR"/>
    <property type="match status" value="1"/>
</dbReference>
<evidence type="ECO:0000256" key="1">
    <source>
        <dbReference type="ARBA" id="ARBA00023015"/>
    </source>
</evidence>
<dbReference type="Gene3D" id="3.30.450.40">
    <property type="match status" value="1"/>
</dbReference>
<dbReference type="InterPro" id="IPR005471">
    <property type="entry name" value="Tscrpt_reg_IclR_N"/>
</dbReference>
<evidence type="ECO:0000259" key="4">
    <source>
        <dbReference type="PROSITE" id="PS51077"/>
    </source>
</evidence>
<dbReference type="Gene3D" id="1.10.10.10">
    <property type="entry name" value="Winged helix-like DNA-binding domain superfamily/Winged helix DNA-binding domain"/>
    <property type="match status" value="1"/>
</dbReference>
<dbReference type="GO" id="GO:0003677">
    <property type="term" value="F:DNA binding"/>
    <property type="evidence" value="ECO:0007669"/>
    <property type="project" value="UniProtKB-KW"/>
</dbReference>
<dbReference type="PROSITE" id="PS51078">
    <property type="entry name" value="ICLR_ED"/>
    <property type="match status" value="1"/>
</dbReference>
<evidence type="ECO:0000259" key="5">
    <source>
        <dbReference type="PROSITE" id="PS51078"/>
    </source>
</evidence>
<dbReference type="Proteomes" id="UP000315010">
    <property type="component" value="Unassembled WGS sequence"/>
</dbReference>
<dbReference type="InterPro" id="IPR036388">
    <property type="entry name" value="WH-like_DNA-bd_sf"/>
</dbReference>
<keyword evidence="1" id="KW-0805">Transcription regulation</keyword>
<dbReference type="InterPro" id="IPR029016">
    <property type="entry name" value="GAF-like_dom_sf"/>
</dbReference>
<dbReference type="SUPFAM" id="SSF55781">
    <property type="entry name" value="GAF domain-like"/>
    <property type="match status" value="1"/>
</dbReference>
<proteinExistence type="predicted"/>
<dbReference type="PANTHER" id="PTHR30136">
    <property type="entry name" value="HELIX-TURN-HELIX TRANSCRIPTIONAL REGULATOR, ICLR FAMILY"/>
    <property type="match status" value="1"/>
</dbReference>
<evidence type="ECO:0000313" key="6">
    <source>
        <dbReference type="EMBL" id="TWT80291.1"/>
    </source>
</evidence>
<dbReference type="OrthoDB" id="9791752at2"/>
<keyword evidence="7" id="KW-1185">Reference proteome</keyword>
<dbReference type="PANTHER" id="PTHR30136:SF24">
    <property type="entry name" value="HTH-TYPE TRANSCRIPTIONAL REPRESSOR ALLR"/>
    <property type="match status" value="1"/>
</dbReference>
<dbReference type="InterPro" id="IPR014757">
    <property type="entry name" value="Tscrpt_reg_IclR_C"/>
</dbReference>
<accession>A0A5C5Z0F8</accession>
<dbReference type="PROSITE" id="PS51077">
    <property type="entry name" value="HTH_ICLR"/>
    <property type="match status" value="1"/>
</dbReference>
<dbReference type="GO" id="GO:0003700">
    <property type="term" value="F:DNA-binding transcription factor activity"/>
    <property type="evidence" value="ECO:0007669"/>
    <property type="project" value="TreeGrafter"/>
</dbReference>
<protein>
    <submittedName>
        <fullName evidence="6">Transcriptional regulator KdgR</fullName>
    </submittedName>
</protein>
<dbReference type="InterPro" id="IPR050707">
    <property type="entry name" value="HTH_MetabolicPath_Reg"/>
</dbReference>
<evidence type="ECO:0000256" key="2">
    <source>
        <dbReference type="ARBA" id="ARBA00023125"/>
    </source>
</evidence>
<keyword evidence="2" id="KW-0238">DNA-binding</keyword>
<keyword evidence="3" id="KW-0804">Transcription</keyword>
<dbReference type="GO" id="GO:0045892">
    <property type="term" value="P:negative regulation of DNA-templated transcription"/>
    <property type="evidence" value="ECO:0007669"/>
    <property type="project" value="TreeGrafter"/>
</dbReference>
<dbReference type="Pfam" id="PF01614">
    <property type="entry name" value="IclR_C"/>
    <property type="match status" value="1"/>
</dbReference>
<dbReference type="AlphaFoldDB" id="A0A5C5Z0F8"/>
<reference evidence="6 7" key="1">
    <citation type="submission" date="2019-02" db="EMBL/GenBank/DDBJ databases">
        <title>Deep-cultivation of Planctomycetes and their phenomic and genomic characterization uncovers novel biology.</title>
        <authorList>
            <person name="Wiegand S."/>
            <person name="Jogler M."/>
            <person name="Boedeker C."/>
            <person name="Pinto D."/>
            <person name="Vollmers J."/>
            <person name="Rivas-Marin E."/>
            <person name="Kohn T."/>
            <person name="Peeters S.H."/>
            <person name="Heuer A."/>
            <person name="Rast P."/>
            <person name="Oberbeckmann S."/>
            <person name="Bunk B."/>
            <person name="Jeske O."/>
            <person name="Meyerdierks A."/>
            <person name="Storesund J.E."/>
            <person name="Kallscheuer N."/>
            <person name="Luecker S."/>
            <person name="Lage O.M."/>
            <person name="Pohl T."/>
            <person name="Merkel B.J."/>
            <person name="Hornburger P."/>
            <person name="Mueller R.-W."/>
            <person name="Bruemmer F."/>
            <person name="Labrenz M."/>
            <person name="Spormann A.M."/>
            <person name="Op Den Camp H."/>
            <person name="Overmann J."/>
            <person name="Amann R."/>
            <person name="Jetten M.S.M."/>
            <person name="Mascher T."/>
            <person name="Medema M.H."/>
            <person name="Devos D.P."/>
            <person name="Kaster A.-K."/>
            <person name="Ovreas L."/>
            <person name="Rohde M."/>
            <person name="Galperin M.Y."/>
            <person name="Jogler C."/>
        </authorList>
    </citation>
    <scope>NUCLEOTIDE SEQUENCE [LARGE SCALE GENOMIC DNA]</scope>
    <source>
        <strain evidence="6 7">CA13</strain>
    </source>
</reference>
<dbReference type="RefSeq" id="WP_146395341.1">
    <property type="nucleotide sequence ID" value="NZ_SJPJ01000001.1"/>
</dbReference>
<dbReference type="SUPFAM" id="SSF46785">
    <property type="entry name" value="Winged helix' DNA-binding domain"/>
    <property type="match status" value="1"/>
</dbReference>
<sequence>MQGDSRYQVPNLERALVIMEHLLDYPDGLTLAELTAALDVPKNSVFRITNTLLARGYLNRDASAKRFSLSRKLLIMGQMSLADKPLVPTAIDVMQECRDEVQETVLIGTLVEGEFVVMEQVLGSHPFKFSIDLGVRLSLHVSAPGKAMLAFLPEREIEKTIKGYRFVRYNEQTITSKRALMDELRGIRECGFGLDRGEQLHGIHCVSAPIFSRHKRPVAAIWITGPADRVPNEAFPNLGRTMRSYADRISERLI</sequence>
<dbReference type="InterPro" id="IPR036390">
    <property type="entry name" value="WH_DNA-bd_sf"/>
</dbReference>
<evidence type="ECO:0000313" key="7">
    <source>
        <dbReference type="Proteomes" id="UP000315010"/>
    </source>
</evidence>
<feature type="domain" description="HTH iclR-type" evidence="4">
    <location>
        <begin position="9"/>
        <end position="71"/>
    </location>
</feature>